<dbReference type="PROSITE" id="PS50041">
    <property type="entry name" value="C_TYPE_LECTIN_2"/>
    <property type="match status" value="1"/>
</dbReference>
<accession>A0ABD3TXS1</accession>
<evidence type="ECO:0000313" key="3">
    <source>
        <dbReference type="EMBL" id="KAL3841959.1"/>
    </source>
</evidence>
<dbReference type="PANTHER" id="PTHR22803">
    <property type="entry name" value="MANNOSE, PHOSPHOLIPASE, LECTIN RECEPTOR RELATED"/>
    <property type="match status" value="1"/>
</dbReference>
<dbReference type="InterPro" id="IPR018378">
    <property type="entry name" value="C-type_lectin_CS"/>
</dbReference>
<proteinExistence type="predicted"/>
<keyword evidence="1" id="KW-1015">Disulfide bond</keyword>
<protein>
    <recommendedName>
        <fullName evidence="2">C-type lectin domain-containing protein</fullName>
    </recommendedName>
</protein>
<dbReference type="Gene3D" id="3.10.100.10">
    <property type="entry name" value="Mannose-Binding Protein A, subunit A"/>
    <property type="match status" value="1"/>
</dbReference>
<organism evidence="3 4">
    <name type="scientific">Sinanodonta woodiana</name>
    <name type="common">Chinese pond mussel</name>
    <name type="synonym">Anodonta woodiana</name>
    <dbReference type="NCBI Taxonomy" id="1069815"/>
    <lineage>
        <taxon>Eukaryota</taxon>
        <taxon>Metazoa</taxon>
        <taxon>Spiralia</taxon>
        <taxon>Lophotrochozoa</taxon>
        <taxon>Mollusca</taxon>
        <taxon>Bivalvia</taxon>
        <taxon>Autobranchia</taxon>
        <taxon>Heteroconchia</taxon>
        <taxon>Palaeoheterodonta</taxon>
        <taxon>Unionida</taxon>
        <taxon>Unionoidea</taxon>
        <taxon>Unionidae</taxon>
        <taxon>Unioninae</taxon>
        <taxon>Sinanodonta</taxon>
    </lineage>
</organism>
<dbReference type="InterPro" id="IPR016187">
    <property type="entry name" value="CTDL_fold"/>
</dbReference>
<evidence type="ECO:0000256" key="1">
    <source>
        <dbReference type="ARBA" id="ARBA00023157"/>
    </source>
</evidence>
<dbReference type="Pfam" id="PF00059">
    <property type="entry name" value="Lectin_C"/>
    <property type="match status" value="1"/>
</dbReference>
<dbReference type="EMBL" id="JBJQND010000017">
    <property type="protein sequence ID" value="KAL3841959.1"/>
    <property type="molecule type" value="Genomic_DNA"/>
</dbReference>
<keyword evidence="4" id="KW-1185">Reference proteome</keyword>
<dbReference type="Proteomes" id="UP001634394">
    <property type="component" value="Unassembled WGS sequence"/>
</dbReference>
<feature type="domain" description="C-type lectin" evidence="2">
    <location>
        <begin position="41"/>
        <end position="162"/>
    </location>
</feature>
<dbReference type="SUPFAM" id="SSF56436">
    <property type="entry name" value="C-type lectin-like"/>
    <property type="match status" value="1"/>
</dbReference>
<reference evidence="3 4" key="1">
    <citation type="submission" date="2024-11" db="EMBL/GenBank/DDBJ databases">
        <title>Chromosome-level genome assembly of the freshwater bivalve Anodonta woodiana.</title>
        <authorList>
            <person name="Chen X."/>
        </authorList>
    </citation>
    <scope>NUCLEOTIDE SEQUENCE [LARGE SCALE GENOMIC DNA]</scope>
    <source>
        <strain evidence="3">MN2024</strain>
        <tissue evidence="3">Gills</tissue>
    </source>
</reference>
<dbReference type="CDD" id="cd00037">
    <property type="entry name" value="CLECT"/>
    <property type="match status" value="1"/>
</dbReference>
<gene>
    <name evidence="3" type="ORF">ACJMK2_020035</name>
</gene>
<dbReference type="InterPro" id="IPR050111">
    <property type="entry name" value="C-type_lectin/snaclec_domain"/>
</dbReference>
<comment type="caution">
    <text evidence="3">The sequence shown here is derived from an EMBL/GenBank/DDBJ whole genome shotgun (WGS) entry which is preliminary data.</text>
</comment>
<evidence type="ECO:0000259" key="2">
    <source>
        <dbReference type="PROSITE" id="PS50041"/>
    </source>
</evidence>
<dbReference type="PROSITE" id="PS00615">
    <property type="entry name" value="C_TYPE_LECTIN_1"/>
    <property type="match status" value="1"/>
</dbReference>
<sequence length="183" mass="21366">MIKYHNYLMHRRYLIQYVDIKRFTYKFVVAYGQCRDGWLNRGNSCYHISHEKRNWVDASEMCKFDGGYLLEVNNADEGHFLEHQVKLFNFPEDGAWLGATDNMLKGDWVWAHSNTLLSSRPYTHWAPGEPNDLGGNENCLIINNNGFWNDRDCSTVFHYICETDAVYGLVILSTTLTWSQIPL</sequence>
<evidence type="ECO:0000313" key="4">
    <source>
        <dbReference type="Proteomes" id="UP001634394"/>
    </source>
</evidence>
<dbReference type="InterPro" id="IPR016186">
    <property type="entry name" value="C-type_lectin-like/link_sf"/>
</dbReference>
<dbReference type="SMART" id="SM00034">
    <property type="entry name" value="CLECT"/>
    <property type="match status" value="1"/>
</dbReference>
<name>A0ABD3TXS1_SINWO</name>
<dbReference type="AlphaFoldDB" id="A0ABD3TXS1"/>
<dbReference type="InterPro" id="IPR001304">
    <property type="entry name" value="C-type_lectin-like"/>
</dbReference>